<reference evidence="8" key="1">
    <citation type="journal article" date="2019" name="Int. J. Syst. Evol. Microbiol.">
        <title>The Global Catalogue of Microorganisms (GCM) 10K type strain sequencing project: providing services to taxonomists for standard genome sequencing and annotation.</title>
        <authorList>
            <consortium name="The Broad Institute Genomics Platform"/>
            <consortium name="The Broad Institute Genome Sequencing Center for Infectious Disease"/>
            <person name="Wu L."/>
            <person name="Ma J."/>
        </authorList>
    </citation>
    <scope>NUCLEOTIDE SEQUENCE [LARGE SCALE GENOMIC DNA]</scope>
    <source>
        <strain evidence="8">JCM 18053</strain>
    </source>
</reference>
<dbReference type="Proteomes" id="UP001499852">
    <property type="component" value="Unassembled WGS sequence"/>
</dbReference>
<evidence type="ECO:0000313" key="7">
    <source>
        <dbReference type="EMBL" id="GAA5135127.1"/>
    </source>
</evidence>
<organism evidence="7 8">
    <name type="scientific">Prosthecobacter algae</name>
    <dbReference type="NCBI Taxonomy" id="1144682"/>
    <lineage>
        <taxon>Bacteria</taxon>
        <taxon>Pseudomonadati</taxon>
        <taxon>Verrucomicrobiota</taxon>
        <taxon>Verrucomicrobiia</taxon>
        <taxon>Verrucomicrobiales</taxon>
        <taxon>Verrucomicrobiaceae</taxon>
        <taxon>Prosthecobacter</taxon>
    </lineage>
</organism>
<keyword evidence="8" id="KW-1185">Reference proteome</keyword>
<dbReference type="Pfam" id="PF12696">
    <property type="entry name" value="TraG-D_C"/>
    <property type="match status" value="1"/>
</dbReference>
<dbReference type="PANTHER" id="PTHR37937:SF1">
    <property type="entry name" value="CONJUGATIVE TRANSFER: DNA TRANSPORT"/>
    <property type="match status" value="1"/>
</dbReference>
<dbReference type="SUPFAM" id="SSF52540">
    <property type="entry name" value="P-loop containing nucleoside triphosphate hydrolases"/>
    <property type="match status" value="1"/>
</dbReference>
<proteinExistence type="predicted"/>
<evidence type="ECO:0000256" key="4">
    <source>
        <dbReference type="ARBA" id="ARBA00022989"/>
    </source>
</evidence>
<accession>A0ABP9P0I3</accession>
<dbReference type="InterPro" id="IPR051539">
    <property type="entry name" value="T4SS-coupling_protein"/>
</dbReference>
<evidence type="ECO:0000313" key="8">
    <source>
        <dbReference type="Proteomes" id="UP001499852"/>
    </source>
</evidence>
<gene>
    <name evidence="7" type="ORF">GCM10023213_07900</name>
</gene>
<dbReference type="Gene3D" id="3.40.50.300">
    <property type="entry name" value="P-loop containing nucleotide triphosphate hydrolases"/>
    <property type="match status" value="1"/>
</dbReference>
<protein>
    <recommendedName>
        <fullName evidence="6">TraD/TraG TraM recognition site domain-containing protein</fullName>
    </recommendedName>
</protein>
<evidence type="ECO:0000259" key="6">
    <source>
        <dbReference type="Pfam" id="PF12696"/>
    </source>
</evidence>
<keyword evidence="4" id="KW-1133">Transmembrane helix</keyword>
<comment type="caution">
    <text evidence="7">The sequence shown here is derived from an EMBL/GenBank/DDBJ whole genome shotgun (WGS) entry which is preliminary data.</text>
</comment>
<keyword evidence="2" id="KW-1003">Cell membrane</keyword>
<dbReference type="InterPro" id="IPR032689">
    <property type="entry name" value="TraG-D_C"/>
</dbReference>
<dbReference type="PANTHER" id="PTHR37937">
    <property type="entry name" value="CONJUGATIVE TRANSFER: DNA TRANSPORT"/>
    <property type="match status" value="1"/>
</dbReference>
<evidence type="ECO:0000256" key="1">
    <source>
        <dbReference type="ARBA" id="ARBA00004651"/>
    </source>
</evidence>
<feature type="domain" description="TraD/TraG TraM recognition site" evidence="6">
    <location>
        <begin position="328"/>
        <end position="451"/>
    </location>
</feature>
<sequence>MPSRMWLGGKKLPEFHPQTLLRDWGDGDGFRISDALTGVCVFGATGSGKTSGPAKHLAYGYLAAGFGGLVLCAKKEERRQWEQWATETKRHKDLVIVDGAGSSRFNFLEWEASRPEEGGGLTINIVSILDEIAGAIASSGATEGGQGDNKFWDDALHHLNTNLVDLPLFANLQVSLPLMRSIVTTAPQNLDQLNDPDWQQTSTCAAIIKEADRETSKARPEVRADFEECRNYWMKEYPQLSEKTRSVINLSFSMLARPLVTRPLRQLFSSDTNIKPEAAFDGKIIIVDLPVQEYRLAGRIANLAWKYCFQVAVLRRSPPPKRDSFLRPVFLWADEAQNFVTKFDAEYQAVARSAGGCTVFLTQNRESYRRVLGNTDAVDSLLGNLQAKFFCQNSGETNEWASKLLGERWMNITSTNAGQSRTEGGRQIMDGGSHSAGVSRSEQRRSYVEPSFFTMLKRGGSLHDNQVEAIVYNGGRLFKQGKESLPYRMLTFNQS</sequence>
<dbReference type="RefSeq" id="WP_345735064.1">
    <property type="nucleotide sequence ID" value="NZ_BAABIA010000002.1"/>
</dbReference>
<name>A0ABP9P0I3_9BACT</name>
<dbReference type="CDD" id="cd01127">
    <property type="entry name" value="TrwB_TraG_TraD_VirD4"/>
    <property type="match status" value="1"/>
</dbReference>
<comment type="subcellular location">
    <subcellularLocation>
        <location evidence="1">Cell membrane</location>
        <topology evidence="1">Multi-pass membrane protein</topology>
    </subcellularLocation>
</comment>
<evidence type="ECO:0000256" key="3">
    <source>
        <dbReference type="ARBA" id="ARBA00022692"/>
    </source>
</evidence>
<keyword evidence="3" id="KW-0812">Transmembrane</keyword>
<evidence type="ECO:0000256" key="5">
    <source>
        <dbReference type="ARBA" id="ARBA00023136"/>
    </source>
</evidence>
<dbReference type="EMBL" id="BAABIA010000002">
    <property type="protein sequence ID" value="GAA5135127.1"/>
    <property type="molecule type" value="Genomic_DNA"/>
</dbReference>
<dbReference type="InterPro" id="IPR027417">
    <property type="entry name" value="P-loop_NTPase"/>
</dbReference>
<keyword evidence="5" id="KW-0472">Membrane</keyword>
<evidence type="ECO:0000256" key="2">
    <source>
        <dbReference type="ARBA" id="ARBA00022475"/>
    </source>
</evidence>